<evidence type="ECO:0000256" key="2">
    <source>
        <dbReference type="ARBA" id="ARBA00005165"/>
    </source>
</evidence>
<dbReference type="InterPro" id="IPR036206">
    <property type="entry name" value="ThiamineP_synth_sf"/>
</dbReference>
<feature type="binding site" evidence="10">
    <location>
        <position position="100"/>
    </location>
    <ligand>
        <name>Mg(2+)</name>
        <dbReference type="ChEBI" id="CHEBI:18420"/>
    </ligand>
</feature>
<dbReference type="GO" id="GO:0000287">
    <property type="term" value="F:magnesium ion binding"/>
    <property type="evidence" value="ECO:0007669"/>
    <property type="project" value="UniProtKB-UniRule"/>
</dbReference>
<evidence type="ECO:0000313" key="15">
    <source>
        <dbReference type="Proteomes" id="UP000592181"/>
    </source>
</evidence>
<feature type="binding site" evidence="10">
    <location>
        <position position="75"/>
    </location>
    <ligand>
        <name>4-amino-2-methyl-5-(diphosphooxymethyl)pyrimidine</name>
        <dbReference type="ChEBI" id="CHEBI:57841"/>
    </ligand>
</feature>
<dbReference type="SUPFAM" id="SSF51391">
    <property type="entry name" value="Thiamin phosphate synthase"/>
    <property type="match status" value="1"/>
</dbReference>
<dbReference type="Gene3D" id="3.20.20.70">
    <property type="entry name" value="Aldolase class I"/>
    <property type="match status" value="1"/>
</dbReference>
<dbReference type="PANTHER" id="PTHR20857:SF15">
    <property type="entry name" value="THIAMINE-PHOSPHATE SYNTHASE"/>
    <property type="match status" value="1"/>
</dbReference>
<comment type="catalytic activity">
    <reaction evidence="7 10 11">
        <text>4-methyl-5-(2-phosphooxyethyl)-thiazole + 4-amino-2-methyl-5-(diphosphooxymethyl)pyrimidine + H(+) = thiamine phosphate + diphosphate</text>
        <dbReference type="Rhea" id="RHEA:22328"/>
        <dbReference type="ChEBI" id="CHEBI:15378"/>
        <dbReference type="ChEBI" id="CHEBI:33019"/>
        <dbReference type="ChEBI" id="CHEBI:37575"/>
        <dbReference type="ChEBI" id="CHEBI:57841"/>
        <dbReference type="ChEBI" id="CHEBI:58296"/>
        <dbReference type="EC" id="2.5.1.3"/>
    </reaction>
</comment>
<feature type="binding site" evidence="10">
    <location>
        <position position="178"/>
    </location>
    <ligand>
        <name>2-[(2R,5Z)-2-carboxy-4-methylthiazol-5(2H)-ylidene]ethyl phosphate</name>
        <dbReference type="ChEBI" id="CHEBI:62899"/>
    </ligand>
</feature>
<gene>
    <name evidence="10" type="primary">thiE</name>
    <name evidence="14" type="ORF">BJY28_002477</name>
</gene>
<evidence type="ECO:0000256" key="6">
    <source>
        <dbReference type="ARBA" id="ARBA00022977"/>
    </source>
</evidence>
<keyword evidence="3 10" id="KW-0808">Transferase</keyword>
<dbReference type="RefSeq" id="WP_179463270.1">
    <property type="nucleotide sequence ID" value="NZ_JACBZX010000001.1"/>
</dbReference>
<dbReference type="GO" id="GO:0009228">
    <property type="term" value="P:thiamine biosynthetic process"/>
    <property type="evidence" value="ECO:0007669"/>
    <property type="project" value="UniProtKB-KW"/>
</dbReference>
<comment type="pathway">
    <text evidence="2 10 12">Cofactor biosynthesis; thiamine diphosphate biosynthesis; thiamine phosphate from 4-amino-2-methyl-5-diphosphomethylpyrimidine and 4-methyl-5-(2-phosphoethyl)-thiazole: step 1/1.</text>
</comment>
<dbReference type="InterPro" id="IPR034291">
    <property type="entry name" value="TMP_synthase"/>
</dbReference>
<feature type="binding site" evidence="10">
    <location>
        <begin position="147"/>
        <end position="149"/>
    </location>
    <ligand>
        <name>2-[(2R,5Z)-2-carboxy-4-methylthiazol-5(2H)-ylidene]ethyl phosphate</name>
        <dbReference type="ChEBI" id="CHEBI:62899"/>
    </ligand>
</feature>
<evidence type="ECO:0000256" key="7">
    <source>
        <dbReference type="ARBA" id="ARBA00047334"/>
    </source>
</evidence>
<protein>
    <recommendedName>
        <fullName evidence="10">Thiamine-phosphate synthase</fullName>
        <shortName evidence="10">TP synthase</shortName>
        <shortName evidence="10">TPS</shortName>
        <ecNumber evidence="10">2.5.1.3</ecNumber>
    </recommendedName>
    <alternativeName>
        <fullName evidence="10">Thiamine-phosphate pyrophosphorylase</fullName>
        <shortName evidence="10">TMP pyrophosphorylase</shortName>
        <shortName evidence="10">TMP-PPase</shortName>
    </alternativeName>
</protein>
<dbReference type="GO" id="GO:0009229">
    <property type="term" value="P:thiamine diphosphate biosynthetic process"/>
    <property type="evidence" value="ECO:0007669"/>
    <property type="project" value="UniProtKB-UniRule"/>
</dbReference>
<evidence type="ECO:0000256" key="12">
    <source>
        <dbReference type="RuleBase" id="RU004253"/>
    </source>
</evidence>
<feature type="binding site" evidence="10">
    <location>
        <begin position="44"/>
        <end position="48"/>
    </location>
    <ligand>
        <name>4-amino-2-methyl-5-(diphosphooxymethyl)pyrimidine</name>
        <dbReference type="ChEBI" id="CHEBI:57841"/>
    </ligand>
</feature>
<feature type="binding site" evidence="10">
    <location>
        <position position="150"/>
    </location>
    <ligand>
        <name>4-amino-2-methyl-5-(diphosphooxymethyl)pyrimidine</name>
        <dbReference type="ChEBI" id="CHEBI:57841"/>
    </ligand>
</feature>
<evidence type="ECO:0000256" key="10">
    <source>
        <dbReference type="HAMAP-Rule" id="MF_00097"/>
    </source>
</evidence>
<dbReference type="GO" id="GO:0004789">
    <property type="term" value="F:thiamine-phosphate diphosphorylase activity"/>
    <property type="evidence" value="ECO:0007669"/>
    <property type="project" value="UniProtKB-UniRule"/>
</dbReference>
<dbReference type="AlphaFoldDB" id="A0A852X6E5"/>
<organism evidence="14 15">
    <name type="scientific">Janibacter alkaliphilus</name>
    <dbReference type="NCBI Taxonomy" id="1069963"/>
    <lineage>
        <taxon>Bacteria</taxon>
        <taxon>Bacillati</taxon>
        <taxon>Actinomycetota</taxon>
        <taxon>Actinomycetes</taxon>
        <taxon>Micrococcales</taxon>
        <taxon>Intrasporangiaceae</taxon>
        <taxon>Janibacter</taxon>
    </lineage>
</organism>
<dbReference type="NCBIfam" id="TIGR00693">
    <property type="entry name" value="thiE"/>
    <property type="match status" value="1"/>
</dbReference>
<dbReference type="PANTHER" id="PTHR20857">
    <property type="entry name" value="THIAMINE-PHOSPHATE PYROPHOSPHORYLASE"/>
    <property type="match status" value="1"/>
</dbReference>
<reference evidence="14 15" key="1">
    <citation type="submission" date="2020-07" db="EMBL/GenBank/DDBJ databases">
        <title>Sequencing the genomes of 1000 actinobacteria strains.</title>
        <authorList>
            <person name="Klenk H.-P."/>
        </authorList>
    </citation>
    <scope>NUCLEOTIDE SEQUENCE [LARGE SCALE GENOMIC DNA]</scope>
    <source>
        <strain evidence="14 15">DSM 24723</strain>
    </source>
</reference>
<comment type="catalytic activity">
    <reaction evidence="8 10 11">
        <text>2-(2-carboxy-4-methylthiazol-5-yl)ethyl phosphate + 4-amino-2-methyl-5-(diphosphooxymethyl)pyrimidine + 2 H(+) = thiamine phosphate + CO2 + diphosphate</text>
        <dbReference type="Rhea" id="RHEA:47848"/>
        <dbReference type="ChEBI" id="CHEBI:15378"/>
        <dbReference type="ChEBI" id="CHEBI:16526"/>
        <dbReference type="ChEBI" id="CHEBI:33019"/>
        <dbReference type="ChEBI" id="CHEBI:37575"/>
        <dbReference type="ChEBI" id="CHEBI:57841"/>
        <dbReference type="ChEBI" id="CHEBI:62890"/>
        <dbReference type="EC" id="2.5.1.3"/>
    </reaction>
</comment>
<comment type="function">
    <text evidence="1 10">Condenses 4-methyl-5-(beta-hydroxyethyl)thiazole monophosphate (THZ-P) and 2-methyl-4-amino-5-hydroxymethyl pyrimidine pyrophosphate (HMP-PP) to form thiamine monophosphate (TMP).</text>
</comment>
<keyword evidence="4 10" id="KW-0479">Metal-binding</keyword>
<comment type="catalytic activity">
    <reaction evidence="9 10 11">
        <text>2-[(2R,5Z)-2-carboxy-4-methylthiazol-5(2H)-ylidene]ethyl phosphate + 4-amino-2-methyl-5-(diphosphooxymethyl)pyrimidine + 2 H(+) = thiamine phosphate + CO2 + diphosphate</text>
        <dbReference type="Rhea" id="RHEA:47844"/>
        <dbReference type="ChEBI" id="CHEBI:15378"/>
        <dbReference type="ChEBI" id="CHEBI:16526"/>
        <dbReference type="ChEBI" id="CHEBI:33019"/>
        <dbReference type="ChEBI" id="CHEBI:37575"/>
        <dbReference type="ChEBI" id="CHEBI:57841"/>
        <dbReference type="ChEBI" id="CHEBI:62899"/>
        <dbReference type="EC" id="2.5.1.3"/>
    </reaction>
</comment>
<comment type="similarity">
    <text evidence="10 11">Belongs to the thiamine-phosphate synthase family.</text>
</comment>
<comment type="cofactor">
    <cofactor evidence="10">
        <name>Mg(2+)</name>
        <dbReference type="ChEBI" id="CHEBI:18420"/>
    </cofactor>
    <text evidence="10">Binds 1 Mg(2+) ion per subunit.</text>
</comment>
<evidence type="ECO:0000256" key="3">
    <source>
        <dbReference type="ARBA" id="ARBA00022679"/>
    </source>
</evidence>
<dbReference type="EC" id="2.5.1.3" evidence="10"/>
<dbReference type="InterPro" id="IPR013785">
    <property type="entry name" value="Aldolase_TIM"/>
</dbReference>
<evidence type="ECO:0000259" key="13">
    <source>
        <dbReference type="Pfam" id="PF02581"/>
    </source>
</evidence>
<dbReference type="UniPathway" id="UPA00060">
    <property type="reaction ID" value="UER00141"/>
</dbReference>
<evidence type="ECO:0000256" key="9">
    <source>
        <dbReference type="ARBA" id="ARBA00047883"/>
    </source>
</evidence>
<feature type="binding site" evidence="10">
    <location>
        <begin position="198"/>
        <end position="199"/>
    </location>
    <ligand>
        <name>2-[(2R,5Z)-2-carboxy-4-methylthiazol-5(2H)-ylidene]ethyl phosphate</name>
        <dbReference type="ChEBI" id="CHEBI:62899"/>
    </ligand>
</feature>
<sequence>MTGATPAPDLSVYLVADAGQCADAGRSVPETVAAAVEGGVSAVQLRAKEAGTEEFIALALAVGRVLPGHVPLIINDRVDVAVEARERGAQVSGVHVGQGDLAVEHVRRFLGAEALVGLSAATEAQLAAARDHPGRVDYVGIGTVRATGSKGDAPPGLGIAGLGRLAAGSPLPAVAIGGIVPDDLPGLRGAGLVGAAVLSWVCQAADPRQAAQELRSAWDQGAA</sequence>
<keyword evidence="6 10" id="KW-0784">Thiamine biosynthesis</keyword>
<feature type="binding site" evidence="10">
    <location>
        <position position="119"/>
    </location>
    <ligand>
        <name>4-amino-2-methyl-5-(diphosphooxymethyl)pyrimidine</name>
        <dbReference type="ChEBI" id="CHEBI:57841"/>
    </ligand>
</feature>
<dbReference type="CDD" id="cd00564">
    <property type="entry name" value="TMP_TenI"/>
    <property type="match status" value="1"/>
</dbReference>
<dbReference type="GO" id="GO:0005737">
    <property type="term" value="C:cytoplasm"/>
    <property type="evidence" value="ECO:0007669"/>
    <property type="project" value="TreeGrafter"/>
</dbReference>
<evidence type="ECO:0000256" key="11">
    <source>
        <dbReference type="RuleBase" id="RU003826"/>
    </source>
</evidence>
<dbReference type="Pfam" id="PF02581">
    <property type="entry name" value="TMP-TENI"/>
    <property type="match status" value="1"/>
</dbReference>
<evidence type="ECO:0000256" key="4">
    <source>
        <dbReference type="ARBA" id="ARBA00022723"/>
    </source>
</evidence>
<comment type="caution">
    <text evidence="14">The sequence shown here is derived from an EMBL/GenBank/DDBJ whole genome shotgun (WGS) entry which is preliminary data.</text>
</comment>
<dbReference type="Proteomes" id="UP000592181">
    <property type="component" value="Unassembled WGS sequence"/>
</dbReference>
<evidence type="ECO:0000256" key="8">
    <source>
        <dbReference type="ARBA" id="ARBA00047851"/>
    </source>
</evidence>
<feature type="binding site" evidence="10">
    <location>
        <position position="76"/>
    </location>
    <ligand>
        <name>Mg(2+)</name>
        <dbReference type="ChEBI" id="CHEBI:18420"/>
    </ligand>
</feature>
<evidence type="ECO:0000256" key="5">
    <source>
        <dbReference type="ARBA" id="ARBA00022842"/>
    </source>
</evidence>
<accession>A0A852X6E5</accession>
<proteinExistence type="inferred from homology"/>
<feature type="domain" description="Thiamine phosphate synthase/TenI" evidence="13">
    <location>
        <begin position="12"/>
        <end position="199"/>
    </location>
</feature>
<dbReference type="InterPro" id="IPR022998">
    <property type="entry name" value="ThiamineP_synth_TenI"/>
</dbReference>
<keyword evidence="5 10" id="KW-0460">Magnesium</keyword>
<evidence type="ECO:0000313" key="14">
    <source>
        <dbReference type="EMBL" id="NYG38008.1"/>
    </source>
</evidence>
<dbReference type="HAMAP" id="MF_00097">
    <property type="entry name" value="TMP_synthase"/>
    <property type="match status" value="1"/>
</dbReference>
<keyword evidence="15" id="KW-1185">Reference proteome</keyword>
<dbReference type="EMBL" id="JACBZX010000001">
    <property type="protein sequence ID" value="NYG38008.1"/>
    <property type="molecule type" value="Genomic_DNA"/>
</dbReference>
<evidence type="ECO:0000256" key="1">
    <source>
        <dbReference type="ARBA" id="ARBA00003814"/>
    </source>
</evidence>
<name>A0A852X6E5_9MICO</name>